<dbReference type="Proteomes" id="UP000298050">
    <property type="component" value="Unassembled WGS sequence"/>
</dbReference>
<dbReference type="InterPro" id="IPR020904">
    <property type="entry name" value="Sc_DH/Rdtase_CS"/>
</dbReference>
<proteinExistence type="predicted"/>
<dbReference type="EMBL" id="SRLE01000001">
    <property type="protein sequence ID" value="TGD76253.1"/>
    <property type="molecule type" value="Genomic_DNA"/>
</dbReference>
<dbReference type="PRINTS" id="PR00081">
    <property type="entry name" value="GDHRDH"/>
</dbReference>
<dbReference type="RefSeq" id="WP_135440830.1">
    <property type="nucleotide sequence ID" value="NZ_SRLE01000001.1"/>
</dbReference>
<evidence type="ECO:0000256" key="1">
    <source>
        <dbReference type="ARBA" id="ARBA00023002"/>
    </source>
</evidence>
<name>A0A4Z0M974_9GAMM</name>
<dbReference type="AlphaFoldDB" id="A0A4Z0M974"/>
<comment type="caution">
    <text evidence="2">The sequence shown here is derived from an EMBL/GenBank/DDBJ whole genome shotgun (WGS) entry which is preliminary data.</text>
</comment>
<dbReference type="PANTHER" id="PTHR43658">
    <property type="entry name" value="SHORT-CHAIN DEHYDROGENASE/REDUCTASE"/>
    <property type="match status" value="1"/>
</dbReference>
<organism evidence="2 3">
    <name type="scientific">Mangrovimicrobium sediminis</name>
    <dbReference type="NCBI Taxonomy" id="2562682"/>
    <lineage>
        <taxon>Bacteria</taxon>
        <taxon>Pseudomonadati</taxon>
        <taxon>Pseudomonadota</taxon>
        <taxon>Gammaproteobacteria</taxon>
        <taxon>Cellvibrionales</taxon>
        <taxon>Halieaceae</taxon>
        <taxon>Mangrovimicrobium</taxon>
    </lineage>
</organism>
<dbReference type="SUPFAM" id="SSF51735">
    <property type="entry name" value="NAD(P)-binding Rossmann-fold domains"/>
    <property type="match status" value="1"/>
</dbReference>
<dbReference type="Pfam" id="PF00106">
    <property type="entry name" value="adh_short"/>
    <property type="match status" value="1"/>
</dbReference>
<dbReference type="InterPro" id="IPR036291">
    <property type="entry name" value="NAD(P)-bd_dom_sf"/>
</dbReference>
<protein>
    <submittedName>
        <fullName evidence="2">SDR family NAD(P)-dependent oxidoreductase</fullName>
    </submittedName>
</protein>
<keyword evidence="1" id="KW-0560">Oxidoreductase</keyword>
<accession>A0A4Z0M974</accession>
<dbReference type="OrthoDB" id="9794138at2"/>
<dbReference type="InterPro" id="IPR002347">
    <property type="entry name" value="SDR_fam"/>
</dbReference>
<sequence>MKIDSTMAAIVTGGASGLGLASVKALREAGVKVAIFDLNPESGEAAAAETGAIFCQCDVLSDESVDAAFAKAREANGQERALICCAGGGNAIPTARRDKKTGEINIFPSDQFEWVLKLNTVGTFRCITRAAAGMMTLEPVDGERGVCINTASAAATEGQMGQAAYSAAKAAIVGMTLTIARDLSREGIRINTIQPGIFNTPAMSRATPEMLEALGGMVPFPKRLGDASEYASMALEMIRNGYINGETVRLDGAIRMQPR</sequence>
<evidence type="ECO:0000313" key="3">
    <source>
        <dbReference type="Proteomes" id="UP000298050"/>
    </source>
</evidence>
<dbReference type="PANTHER" id="PTHR43658:SF8">
    <property type="entry name" value="17-BETA-HYDROXYSTEROID DEHYDROGENASE 14-RELATED"/>
    <property type="match status" value="1"/>
</dbReference>
<dbReference type="GO" id="GO:0016491">
    <property type="term" value="F:oxidoreductase activity"/>
    <property type="evidence" value="ECO:0007669"/>
    <property type="project" value="UniProtKB-KW"/>
</dbReference>
<dbReference type="PROSITE" id="PS00061">
    <property type="entry name" value="ADH_SHORT"/>
    <property type="match status" value="1"/>
</dbReference>
<reference evidence="2 3" key="1">
    <citation type="submission" date="2019-04" db="EMBL/GenBank/DDBJ databases">
        <title>Taxonomy of novel Haliea sp. from mangrove soil of West Coast of India.</title>
        <authorList>
            <person name="Verma A."/>
            <person name="Kumar P."/>
            <person name="Krishnamurthi S."/>
        </authorList>
    </citation>
    <scope>NUCLEOTIDE SEQUENCE [LARGE SCALE GENOMIC DNA]</scope>
    <source>
        <strain evidence="2 3">SAOS-164</strain>
    </source>
</reference>
<keyword evidence="3" id="KW-1185">Reference proteome</keyword>
<gene>
    <name evidence="2" type="ORF">E4634_01535</name>
</gene>
<dbReference type="Gene3D" id="3.40.50.720">
    <property type="entry name" value="NAD(P)-binding Rossmann-like Domain"/>
    <property type="match status" value="1"/>
</dbReference>
<evidence type="ECO:0000313" key="2">
    <source>
        <dbReference type="EMBL" id="TGD76253.1"/>
    </source>
</evidence>